<organism evidence="1 2">
    <name type="scientific">Morella rubra</name>
    <name type="common">Chinese bayberry</name>
    <dbReference type="NCBI Taxonomy" id="262757"/>
    <lineage>
        <taxon>Eukaryota</taxon>
        <taxon>Viridiplantae</taxon>
        <taxon>Streptophyta</taxon>
        <taxon>Embryophyta</taxon>
        <taxon>Tracheophyta</taxon>
        <taxon>Spermatophyta</taxon>
        <taxon>Magnoliopsida</taxon>
        <taxon>eudicotyledons</taxon>
        <taxon>Gunneridae</taxon>
        <taxon>Pentapetalae</taxon>
        <taxon>rosids</taxon>
        <taxon>fabids</taxon>
        <taxon>Fagales</taxon>
        <taxon>Myricaceae</taxon>
        <taxon>Morella</taxon>
    </lineage>
</organism>
<dbReference type="EMBL" id="RXIC02000021">
    <property type="protein sequence ID" value="KAB1220131.1"/>
    <property type="molecule type" value="Genomic_DNA"/>
</dbReference>
<comment type="caution">
    <text evidence="1">The sequence shown here is derived from an EMBL/GenBank/DDBJ whole genome shotgun (WGS) entry which is preliminary data.</text>
</comment>
<proteinExistence type="predicted"/>
<name>A0A6A1W4J5_9ROSI</name>
<dbReference type="AlphaFoldDB" id="A0A6A1W4J5"/>
<dbReference type="Proteomes" id="UP000516437">
    <property type="component" value="Chromosome 3"/>
</dbReference>
<accession>A0A6A1W4J5</accession>
<dbReference type="SUPFAM" id="SSF52540">
    <property type="entry name" value="P-loop containing nucleoside triphosphate hydrolases"/>
    <property type="match status" value="1"/>
</dbReference>
<dbReference type="PANTHER" id="PTHR11017">
    <property type="entry name" value="LEUCINE-RICH REPEAT-CONTAINING PROTEIN"/>
    <property type="match status" value="1"/>
</dbReference>
<keyword evidence="2" id="KW-1185">Reference proteome</keyword>
<dbReference type="Gene3D" id="3.40.50.300">
    <property type="entry name" value="P-loop containing nucleotide triphosphate hydrolases"/>
    <property type="match status" value="1"/>
</dbReference>
<dbReference type="OrthoDB" id="1357022at2759"/>
<dbReference type="InterPro" id="IPR027417">
    <property type="entry name" value="P-loop_NTPase"/>
</dbReference>
<reference evidence="1 2" key="1">
    <citation type="journal article" date="2019" name="Plant Biotechnol. J.">
        <title>The red bayberry genome and genetic basis of sex determination.</title>
        <authorList>
            <person name="Jia H.M."/>
            <person name="Jia H.J."/>
            <person name="Cai Q.L."/>
            <person name="Wang Y."/>
            <person name="Zhao H.B."/>
            <person name="Yang W.F."/>
            <person name="Wang G.Y."/>
            <person name="Li Y.H."/>
            <person name="Zhan D.L."/>
            <person name="Shen Y.T."/>
            <person name="Niu Q.F."/>
            <person name="Chang L."/>
            <person name="Qiu J."/>
            <person name="Zhao L."/>
            <person name="Xie H.B."/>
            <person name="Fu W.Y."/>
            <person name="Jin J."/>
            <person name="Li X.W."/>
            <person name="Jiao Y."/>
            <person name="Zhou C.C."/>
            <person name="Tu T."/>
            <person name="Chai C.Y."/>
            <person name="Gao J.L."/>
            <person name="Fan L.J."/>
            <person name="van de Weg E."/>
            <person name="Wang J.Y."/>
            <person name="Gao Z.S."/>
        </authorList>
    </citation>
    <scope>NUCLEOTIDE SEQUENCE [LARGE SCALE GENOMIC DNA]</scope>
    <source>
        <tissue evidence="1">Leaves</tissue>
    </source>
</reference>
<dbReference type="InterPro" id="IPR044974">
    <property type="entry name" value="Disease_R_plants"/>
</dbReference>
<sequence>MIRYESRLIKGIIEEVLSKVNRSRLQVATHPIGIDIRVKQMKDLLKLGTSDVRIAGIYGMGGIGKTTPAKALYNNICDGFEGSSCLLNIKEVSDN</sequence>
<dbReference type="GO" id="GO:0006952">
    <property type="term" value="P:defense response"/>
    <property type="evidence" value="ECO:0007669"/>
    <property type="project" value="InterPro"/>
</dbReference>
<evidence type="ECO:0000313" key="1">
    <source>
        <dbReference type="EMBL" id="KAB1220131.1"/>
    </source>
</evidence>
<evidence type="ECO:0000313" key="2">
    <source>
        <dbReference type="Proteomes" id="UP000516437"/>
    </source>
</evidence>
<protein>
    <submittedName>
        <fullName evidence="1">TMV resistance protein N</fullName>
    </submittedName>
</protein>
<dbReference type="PANTHER" id="PTHR11017:SF562">
    <property type="entry name" value="ADP-RIBOSYL CYCLASE_CYCLIC ADP-RIBOSE HYDROLASE"/>
    <property type="match status" value="1"/>
</dbReference>
<gene>
    <name evidence="1" type="ORF">CJ030_MR3G005618</name>
</gene>